<accession>A0A941HPT4</accession>
<dbReference type="Proteomes" id="UP000675379">
    <property type="component" value="Unassembled WGS sequence"/>
</dbReference>
<organism evidence="1 2">
    <name type="scientific">Proteiniclasticum sediminis</name>
    <dbReference type="NCBI Taxonomy" id="2804028"/>
    <lineage>
        <taxon>Bacteria</taxon>
        <taxon>Bacillati</taxon>
        <taxon>Bacillota</taxon>
        <taxon>Clostridia</taxon>
        <taxon>Eubacteriales</taxon>
        <taxon>Clostridiaceae</taxon>
        <taxon>Proteiniclasticum</taxon>
    </lineage>
</organism>
<reference evidence="1" key="1">
    <citation type="submission" date="2021-04" db="EMBL/GenBank/DDBJ databases">
        <title>Proteiniclasticum sedimins sp. nov., an obligate anaerobic bacterium isolated from anaerobic sludge.</title>
        <authorList>
            <person name="Liu J."/>
        </authorList>
    </citation>
    <scope>NUCLEOTIDE SEQUENCE</scope>
    <source>
        <strain evidence="1">BAD-10</strain>
    </source>
</reference>
<comment type="caution">
    <text evidence="1">The sequence shown here is derived from an EMBL/GenBank/DDBJ whole genome shotgun (WGS) entry which is preliminary data.</text>
</comment>
<evidence type="ECO:0000313" key="2">
    <source>
        <dbReference type="Proteomes" id="UP000675379"/>
    </source>
</evidence>
<gene>
    <name evidence="1" type="ORF">KCG48_04930</name>
</gene>
<protein>
    <recommendedName>
        <fullName evidence="3">HK97 gp10 family phage protein</fullName>
    </recommendedName>
</protein>
<name>A0A941HPT4_9CLOT</name>
<evidence type="ECO:0000313" key="1">
    <source>
        <dbReference type="EMBL" id="MBR0575684.1"/>
    </source>
</evidence>
<dbReference type="AlphaFoldDB" id="A0A941HPT4"/>
<proteinExistence type="predicted"/>
<keyword evidence="2" id="KW-1185">Reference proteome</keyword>
<sequence>MANKVLIQNISSAIEKELTLYHRNTLEKIKIATQESMQALVKMTKAQRFERDTGAYRRNISSTVIWESPYEITMAWYVKDPEYRLTHLLENGHMTKAGTRTKAYGFLGTATELVTEEYVRKVEEAIANG</sequence>
<dbReference type="RefSeq" id="WP_211800227.1">
    <property type="nucleotide sequence ID" value="NZ_JAGSCS010000004.1"/>
</dbReference>
<dbReference type="EMBL" id="JAGSCS010000004">
    <property type="protein sequence ID" value="MBR0575684.1"/>
    <property type="molecule type" value="Genomic_DNA"/>
</dbReference>
<evidence type="ECO:0008006" key="3">
    <source>
        <dbReference type="Google" id="ProtNLM"/>
    </source>
</evidence>